<evidence type="ECO:0000313" key="2">
    <source>
        <dbReference type="Proteomes" id="UP000646548"/>
    </source>
</evidence>
<comment type="caution">
    <text evidence="1">The sequence shown here is derived from an EMBL/GenBank/DDBJ whole genome shotgun (WGS) entry which is preliminary data.</text>
</comment>
<protein>
    <submittedName>
        <fullName evidence="1">Uncharacterized protein</fullName>
    </submittedName>
</protein>
<dbReference type="EMBL" id="WKFB01000268">
    <property type="protein sequence ID" value="KAF6729021.1"/>
    <property type="molecule type" value="Genomic_DNA"/>
</dbReference>
<evidence type="ECO:0000313" key="1">
    <source>
        <dbReference type="EMBL" id="KAF6729021.1"/>
    </source>
</evidence>
<reference evidence="1" key="1">
    <citation type="journal article" name="BMC Genomics">
        <title>Long-read sequencing and de novo genome assembly of marine medaka (Oryzias melastigma).</title>
        <authorList>
            <person name="Liang P."/>
            <person name="Saqib H.S.A."/>
            <person name="Ni X."/>
            <person name="Shen Y."/>
        </authorList>
    </citation>
    <scope>NUCLEOTIDE SEQUENCE</scope>
    <source>
        <strain evidence="1">Bigg-433</strain>
    </source>
</reference>
<name>A0A834FC25_ORYME</name>
<organism evidence="1 2">
    <name type="scientific">Oryzias melastigma</name>
    <name type="common">Marine medaka</name>
    <dbReference type="NCBI Taxonomy" id="30732"/>
    <lineage>
        <taxon>Eukaryota</taxon>
        <taxon>Metazoa</taxon>
        <taxon>Chordata</taxon>
        <taxon>Craniata</taxon>
        <taxon>Vertebrata</taxon>
        <taxon>Euteleostomi</taxon>
        <taxon>Actinopterygii</taxon>
        <taxon>Neopterygii</taxon>
        <taxon>Teleostei</taxon>
        <taxon>Neoteleostei</taxon>
        <taxon>Acanthomorphata</taxon>
        <taxon>Ovalentaria</taxon>
        <taxon>Atherinomorphae</taxon>
        <taxon>Beloniformes</taxon>
        <taxon>Adrianichthyidae</taxon>
        <taxon>Oryziinae</taxon>
        <taxon>Oryzias</taxon>
    </lineage>
</organism>
<dbReference type="AlphaFoldDB" id="A0A834FC25"/>
<gene>
    <name evidence="1" type="ORF">FQA47_011613</name>
</gene>
<sequence>MWENFEEISCYGSKWSSITCACLQYLYRMFFYGSESVCQTSRFRFTALNCISRKVEAQRHAGRECRIKYTSCCEGAPPGGQEAPPANRGLFPESERIQRVRVSREKWFRDR</sequence>
<accession>A0A834FC25</accession>
<proteinExistence type="predicted"/>
<dbReference type="Proteomes" id="UP000646548">
    <property type="component" value="Unassembled WGS sequence"/>
</dbReference>